<feature type="non-terminal residue" evidence="2">
    <location>
        <position position="62"/>
    </location>
</feature>
<reference evidence="2" key="1">
    <citation type="submission" date="2018-06" db="EMBL/GenBank/DDBJ databases">
        <authorList>
            <person name="Zhirakovskaya E."/>
        </authorList>
    </citation>
    <scope>NUCLEOTIDE SEQUENCE</scope>
</reference>
<dbReference type="AlphaFoldDB" id="A0A3B0R348"/>
<gene>
    <name evidence="2" type="ORF">MNBD_ALPHA02-2049</name>
</gene>
<organism evidence="2">
    <name type="scientific">hydrothermal vent metagenome</name>
    <dbReference type="NCBI Taxonomy" id="652676"/>
    <lineage>
        <taxon>unclassified sequences</taxon>
        <taxon>metagenomes</taxon>
        <taxon>ecological metagenomes</taxon>
    </lineage>
</organism>
<name>A0A3B0R348_9ZZZZ</name>
<evidence type="ECO:0000256" key="1">
    <source>
        <dbReference type="SAM" id="MobiDB-lite"/>
    </source>
</evidence>
<sequence>MGHLIRVAFVLSRHDALMDLLSLFGEQPKALTRLRKLRNLKMPAPDGTPKSKLVDAFQSLGP</sequence>
<dbReference type="EMBL" id="UOED01000014">
    <property type="protein sequence ID" value="VAV86729.1"/>
    <property type="molecule type" value="Genomic_DNA"/>
</dbReference>
<protein>
    <submittedName>
        <fullName evidence="2">Uncharacterized protein</fullName>
    </submittedName>
</protein>
<proteinExistence type="predicted"/>
<evidence type="ECO:0000313" key="2">
    <source>
        <dbReference type="EMBL" id="VAV86729.1"/>
    </source>
</evidence>
<accession>A0A3B0R348</accession>
<feature type="region of interest" description="Disordered" evidence="1">
    <location>
        <begin position="41"/>
        <end position="62"/>
    </location>
</feature>